<dbReference type="EMBL" id="CCKQ01001316">
    <property type="protein sequence ID" value="CDW72410.1"/>
    <property type="molecule type" value="Genomic_DNA"/>
</dbReference>
<accession>A0A077ZSX1</accession>
<keyword evidence="2" id="KW-1185">Reference proteome</keyword>
<dbReference type="AlphaFoldDB" id="A0A077ZSX1"/>
<protein>
    <submittedName>
        <fullName evidence="1">Uncharacterized protein</fullName>
    </submittedName>
</protein>
<reference evidence="1 2" key="1">
    <citation type="submission" date="2014-06" db="EMBL/GenBank/DDBJ databases">
        <authorList>
            <person name="Swart Estienne"/>
        </authorList>
    </citation>
    <scope>NUCLEOTIDE SEQUENCE [LARGE SCALE GENOMIC DNA]</scope>
    <source>
        <strain evidence="1 2">130c</strain>
    </source>
</reference>
<name>A0A077ZSX1_STYLE</name>
<dbReference type="InParanoid" id="A0A077ZSX1"/>
<dbReference type="Proteomes" id="UP000039865">
    <property type="component" value="Unassembled WGS sequence"/>
</dbReference>
<organism evidence="1 2">
    <name type="scientific">Stylonychia lemnae</name>
    <name type="common">Ciliate</name>
    <dbReference type="NCBI Taxonomy" id="5949"/>
    <lineage>
        <taxon>Eukaryota</taxon>
        <taxon>Sar</taxon>
        <taxon>Alveolata</taxon>
        <taxon>Ciliophora</taxon>
        <taxon>Intramacronucleata</taxon>
        <taxon>Spirotrichea</taxon>
        <taxon>Stichotrichia</taxon>
        <taxon>Sporadotrichida</taxon>
        <taxon>Oxytrichidae</taxon>
        <taxon>Stylonychinae</taxon>
        <taxon>Stylonychia</taxon>
    </lineage>
</organism>
<gene>
    <name evidence="1" type="primary">Contig72.g88</name>
    <name evidence="1" type="ORF">STYLEM_1370</name>
</gene>
<evidence type="ECO:0000313" key="1">
    <source>
        <dbReference type="EMBL" id="CDW72410.1"/>
    </source>
</evidence>
<evidence type="ECO:0000313" key="2">
    <source>
        <dbReference type="Proteomes" id="UP000039865"/>
    </source>
</evidence>
<sequence length="144" mass="16539">MQFAIAIYCLPTKDTGGLLEFLLPSTNQHYLEISAIGIEFLFQIKLIKILEDNAFIRLILESATKIEIKTSKQMEFNKQQHSVNVKDVISKFNKLISNKNYKAISIEGKTRPNKQAQSQYYAIKLSLQQKQLIQTAKFSVDKIK</sequence>
<proteinExistence type="predicted"/>